<dbReference type="EMBL" id="JADCNL010000014">
    <property type="protein sequence ID" value="KAG0453209.1"/>
    <property type="molecule type" value="Genomic_DNA"/>
</dbReference>
<keyword evidence="1" id="KW-0812">Transmembrane</keyword>
<name>A0A835PK18_VANPL</name>
<evidence type="ECO:0000256" key="1">
    <source>
        <dbReference type="SAM" id="Phobius"/>
    </source>
</evidence>
<comment type="caution">
    <text evidence="2">The sequence shown here is derived from an EMBL/GenBank/DDBJ whole genome shotgun (WGS) entry which is preliminary data.</text>
</comment>
<reference evidence="2 3" key="1">
    <citation type="journal article" date="2020" name="Nat. Food">
        <title>A phased Vanilla planifolia genome enables genetic improvement of flavour and production.</title>
        <authorList>
            <person name="Hasing T."/>
            <person name="Tang H."/>
            <person name="Brym M."/>
            <person name="Khazi F."/>
            <person name="Huang T."/>
            <person name="Chambers A.H."/>
        </authorList>
    </citation>
    <scope>NUCLEOTIDE SEQUENCE [LARGE SCALE GENOMIC DNA]</scope>
    <source>
        <tissue evidence="2">Leaf</tissue>
    </source>
</reference>
<evidence type="ECO:0000313" key="2">
    <source>
        <dbReference type="EMBL" id="KAG0453209.1"/>
    </source>
</evidence>
<accession>A0A835PK18</accession>
<gene>
    <name evidence="2" type="ORF">HPP92_025873</name>
</gene>
<dbReference type="Proteomes" id="UP000636800">
    <property type="component" value="Unassembled WGS sequence"/>
</dbReference>
<evidence type="ECO:0000313" key="3">
    <source>
        <dbReference type="Proteomes" id="UP000636800"/>
    </source>
</evidence>
<keyword evidence="1" id="KW-1133">Transmembrane helix</keyword>
<sequence length="131" mass="14113">MIYFFKAAPIVSQSEAPPPFPAVPARVSPASRRLHCCRLETLSLGCSFPSARIADNLPAMDASIGFSSSTWDMRLVLNAFFQELLDASTILEPTVLLVDGPCHEILLIGMVAALALALVQLAMGLMMMSMD</sequence>
<organism evidence="2 3">
    <name type="scientific">Vanilla planifolia</name>
    <name type="common">Vanilla</name>
    <dbReference type="NCBI Taxonomy" id="51239"/>
    <lineage>
        <taxon>Eukaryota</taxon>
        <taxon>Viridiplantae</taxon>
        <taxon>Streptophyta</taxon>
        <taxon>Embryophyta</taxon>
        <taxon>Tracheophyta</taxon>
        <taxon>Spermatophyta</taxon>
        <taxon>Magnoliopsida</taxon>
        <taxon>Liliopsida</taxon>
        <taxon>Asparagales</taxon>
        <taxon>Orchidaceae</taxon>
        <taxon>Vanilloideae</taxon>
        <taxon>Vanilleae</taxon>
        <taxon>Vanilla</taxon>
    </lineage>
</organism>
<proteinExistence type="predicted"/>
<protein>
    <submittedName>
        <fullName evidence="2">Uncharacterized protein</fullName>
    </submittedName>
</protein>
<feature type="transmembrane region" description="Helical" evidence="1">
    <location>
        <begin position="105"/>
        <end position="128"/>
    </location>
</feature>
<dbReference type="OrthoDB" id="1875751at2759"/>
<keyword evidence="1" id="KW-0472">Membrane</keyword>
<keyword evidence="3" id="KW-1185">Reference proteome</keyword>
<dbReference type="AlphaFoldDB" id="A0A835PK18"/>